<gene>
    <name evidence="2" type="ORF">INE88_04318</name>
</gene>
<evidence type="ECO:0000313" key="2">
    <source>
        <dbReference type="EMBL" id="QUT47465.1"/>
    </source>
</evidence>
<dbReference type="GO" id="GO:0016740">
    <property type="term" value="F:transferase activity"/>
    <property type="evidence" value="ECO:0007669"/>
    <property type="project" value="UniProtKB-KW"/>
</dbReference>
<dbReference type="KEGG" id="beg:INE88_04318"/>
<dbReference type="EMBL" id="CP072227">
    <property type="protein sequence ID" value="QUT47465.1"/>
    <property type="molecule type" value="Genomic_DNA"/>
</dbReference>
<keyword evidence="2" id="KW-0808">Transferase</keyword>
<dbReference type="AlphaFoldDB" id="A0A975KL61"/>
<name>A0A975KL61_9BACE</name>
<dbReference type="InterPro" id="IPR007345">
    <property type="entry name" value="Polysacch_pyruvyl_Trfase"/>
</dbReference>
<proteinExistence type="predicted"/>
<sequence length="285" mass="32755">MAINSFSYIRYKSPLILNAWVNVKNGCLNHNNWGDDINFYLLEKIAGKKVIFRNKSLLHRLLPFTNYICIGSILGWYENKNAIIWGAGFIDKDKKLRCVPKKIVSVRGKLSRDLILSQGISCPEEYGDPALLVSQYYTPLQIKFKYELGIVTHFMDASNPYLLEFIKSNSNCIIIDLVNYKKWTDVIDEILSCKKIVSSSLHGLIVSDSYKIPNRWVSFSDQIAGGTFKFLDYFSSVNREETVPISIQSISDLVELYQMDFGVCNANINFNKLFENCPFIEYKNE</sequence>
<feature type="domain" description="Polysaccharide pyruvyl transferase" evidence="1">
    <location>
        <begin position="59"/>
        <end position="218"/>
    </location>
</feature>
<organism evidence="2 3">
    <name type="scientific">Bacteroides eggerthii</name>
    <dbReference type="NCBI Taxonomy" id="28111"/>
    <lineage>
        <taxon>Bacteria</taxon>
        <taxon>Pseudomonadati</taxon>
        <taxon>Bacteroidota</taxon>
        <taxon>Bacteroidia</taxon>
        <taxon>Bacteroidales</taxon>
        <taxon>Bacteroidaceae</taxon>
        <taxon>Bacteroides</taxon>
    </lineage>
</organism>
<evidence type="ECO:0000259" key="1">
    <source>
        <dbReference type="Pfam" id="PF04230"/>
    </source>
</evidence>
<dbReference type="Proteomes" id="UP000679226">
    <property type="component" value="Chromosome"/>
</dbReference>
<accession>A0A975KL61</accession>
<evidence type="ECO:0000313" key="3">
    <source>
        <dbReference type="Proteomes" id="UP000679226"/>
    </source>
</evidence>
<protein>
    <submittedName>
        <fullName evidence="2">Polysaccharide pyruvyl transferase</fullName>
    </submittedName>
</protein>
<reference evidence="2" key="1">
    <citation type="journal article" date="2021" name="PLoS Genet.">
        <title>Mobile Type VI secretion system loci of the gut Bacteroidales display extensive intra-ecosystem transfer, multi-species spread and geographical clustering.</title>
        <authorList>
            <person name="Garcia-Bayona L."/>
            <person name="Coyne M.J."/>
            <person name="Comstock L.E."/>
        </authorList>
    </citation>
    <scope>NUCLEOTIDE SEQUENCE</scope>
    <source>
        <strain evidence="2">CL11T00C20</strain>
    </source>
</reference>
<dbReference type="Pfam" id="PF04230">
    <property type="entry name" value="PS_pyruv_trans"/>
    <property type="match status" value="1"/>
</dbReference>